<dbReference type="PANTHER" id="PTHR38134:SF2">
    <property type="entry name" value="GALACTOKINASE"/>
    <property type="match status" value="1"/>
</dbReference>
<dbReference type="Gene3D" id="3.40.50.2000">
    <property type="entry name" value="Glycogen Phosphorylase B"/>
    <property type="match status" value="1"/>
</dbReference>
<gene>
    <name evidence="1" type="ORF">VB774_19505</name>
</gene>
<reference evidence="1 2" key="1">
    <citation type="submission" date="2023-12" db="EMBL/GenBank/DDBJ databases">
        <title>Baltic Sea Cyanobacteria.</title>
        <authorList>
            <person name="Delbaje E."/>
            <person name="Fewer D.P."/>
            <person name="Shishido T.K."/>
        </authorList>
    </citation>
    <scope>NUCLEOTIDE SEQUENCE [LARGE SCALE GENOMIC DNA]</scope>
    <source>
        <strain evidence="1 2">UHCC 0370</strain>
    </source>
</reference>
<organism evidence="1 2">
    <name type="scientific">Pseudanabaena galeata UHCC 0370</name>
    <dbReference type="NCBI Taxonomy" id="3110310"/>
    <lineage>
        <taxon>Bacteria</taxon>
        <taxon>Bacillati</taxon>
        <taxon>Cyanobacteriota</taxon>
        <taxon>Cyanophyceae</taxon>
        <taxon>Pseudanabaenales</taxon>
        <taxon>Pseudanabaenaceae</taxon>
        <taxon>Pseudanabaena</taxon>
    </lineage>
</organism>
<comment type="caution">
    <text evidence="1">The sequence shown here is derived from an EMBL/GenBank/DDBJ whole genome shotgun (WGS) entry which is preliminary data.</text>
</comment>
<dbReference type="InterPro" id="IPR053205">
    <property type="entry name" value="GHMP_kinase_L-arabinokinase"/>
</dbReference>
<dbReference type="SUPFAM" id="SSF53756">
    <property type="entry name" value="UDP-Glycosyltransferase/glycogen phosphorylase"/>
    <property type="match status" value="1"/>
</dbReference>
<dbReference type="GO" id="GO:0016740">
    <property type="term" value="F:transferase activity"/>
    <property type="evidence" value="ECO:0007669"/>
    <property type="project" value="UniProtKB-KW"/>
</dbReference>
<sequence>MPTLYTAITNHGFGHATRMAAVLAVLQQRSPDIKLIIATTAPRWLLEEHIEGDFIYHPRVFDVGVIQIDSLQVDREATLDAWRQIYDKQADLIEAEVKFLQENQVDLIFGDIPPMVAEIAKAAKIPCWMAGNFGWDFIYRDWGGKFIELADRLSETYSHCDRLFRLPFAEPMGCFSNIEDVGLTGARPRHSAEYLREKFNLDRDRPTALLTFGGLSLQSIPYQNLASFHDWQFVTFDRDAPDLPNLTKANGDRLRPVDLMEVCDRLVTKPGYGTLAEALRVGIPVICLTREGFLEAETLITGVKNYAKHLIISPQEFYESDWSFLNRAFQAPDLANADQLDMHGEATINQAILDYFSFSLPTEEIDI</sequence>
<dbReference type="EMBL" id="JAYGIE010000100">
    <property type="protein sequence ID" value="MEA5479817.1"/>
    <property type="molecule type" value="Genomic_DNA"/>
</dbReference>
<dbReference type="Proteomes" id="UP001301388">
    <property type="component" value="Unassembled WGS sequence"/>
</dbReference>
<keyword evidence="2" id="KW-1185">Reference proteome</keyword>
<keyword evidence="1" id="KW-0808">Transferase</keyword>
<accession>A0ABU5TP08</accession>
<evidence type="ECO:0000313" key="2">
    <source>
        <dbReference type="Proteomes" id="UP001301388"/>
    </source>
</evidence>
<name>A0ABU5TP08_9CYAN</name>
<dbReference type="PANTHER" id="PTHR38134">
    <property type="entry name" value="SLR1395 PROTEIN"/>
    <property type="match status" value="1"/>
</dbReference>
<protein>
    <submittedName>
        <fullName evidence="1">Glycosyl transferase</fullName>
    </submittedName>
</protein>
<dbReference type="RefSeq" id="WP_323262972.1">
    <property type="nucleotide sequence ID" value="NZ_JAYGIE010000100.1"/>
</dbReference>
<evidence type="ECO:0000313" key="1">
    <source>
        <dbReference type="EMBL" id="MEA5479817.1"/>
    </source>
</evidence>
<proteinExistence type="predicted"/>